<keyword evidence="3" id="KW-1185">Reference proteome</keyword>
<dbReference type="SUPFAM" id="SSF48371">
    <property type="entry name" value="ARM repeat"/>
    <property type="match status" value="1"/>
</dbReference>
<evidence type="ECO:0000259" key="1">
    <source>
        <dbReference type="Pfam" id="PF11935"/>
    </source>
</evidence>
<accession>A0A7J0FBC7</accession>
<feature type="domain" description="Symplekin/Pta1 N-terminal" evidence="1">
    <location>
        <begin position="97"/>
        <end position="244"/>
    </location>
</feature>
<name>A0A7J0FBC7_9ERIC</name>
<reference evidence="2 3" key="1">
    <citation type="submission" date="2019-07" db="EMBL/GenBank/DDBJ databases">
        <title>De Novo Assembly of kiwifruit Actinidia rufa.</title>
        <authorList>
            <person name="Sugita-Konishi S."/>
            <person name="Sato K."/>
            <person name="Mori E."/>
            <person name="Abe Y."/>
            <person name="Kisaki G."/>
            <person name="Hamano K."/>
            <person name="Suezawa K."/>
            <person name="Otani M."/>
            <person name="Fukuda T."/>
            <person name="Manabe T."/>
            <person name="Gomi K."/>
            <person name="Tabuchi M."/>
            <person name="Akimitsu K."/>
            <person name="Kataoka I."/>
        </authorList>
    </citation>
    <scope>NUCLEOTIDE SEQUENCE [LARGE SCALE GENOMIC DNA]</scope>
    <source>
        <strain evidence="3">cv. Fuchu</strain>
    </source>
</reference>
<sequence length="316" mass="34845">MSGPSREQALSLLAQANNHGDLAVKLSSLKQAKGILASCDPFLAAELFPYLVELQYSPEALVRKSLLEAVEEIGLKALEHSAVLMPVLLALLHDNDSIVARQSIVSGTRIFCSILLELSLQFHRRGIVERWLEELWTWMLKFKDAVFGNLWEAGSTGTKLLALKFLETCILLFTADPRGSEKPSTEAITRSEPAFNISWLVGGHPILDPVALTSEANRSLGILLDLLGSSNSLPGPLAISVVNCKQFSLFLFLFPDNVNTLIGHQRNLLKEEQAFDIINIYVYPRADQVLYAELNGIGHMLGTAELVVQIWEIGDN</sequence>
<organism evidence="2 3">
    <name type="scientific">Actinidia rufa</name>
    <dbReference type="NCBI Taxonomy" id="165716"/>
    <lineage>
        <taxon>Eukaryota</taxon>
        <taxon>Viridiplantae</taxon>
        <taxon>Streptophyta</taxon>
        <taxon>Embryophyta</taxon>
        <taxon>Tracheophyta</taxon>
        <taxon>Spermatophyta</taxon>
        <taxon>Magnoliopsida</taxon>
        <taxon>eudicotyledons</taxon>
        <taxon>Gunneridae</taxon>
        <taxon>Pentapetalae</taxon>
        <taxon>asterids</taxon>
        <taxon>Ericales</taxon>
        <taxon>Actinidiaceae</taxon>
        <taxon>Actinidia</taxon>
    </lineage>
</organism>
<comment type="caution">
    <text evidence="2">The sequence shown here is derived from an EMBL/GenBank/DDBJ whole genome shotgun (WGS) entry which is preliminary data.</text>
</comment>
<dbReference type="Pfam" id="PF11935">
    <property type="entry name" value="SYMPK_PTA1_N"/>
    <property type="match status" value="1"/>
</dbReference>
<dbReference type="AlphaFoldDB" id="A0A7J0FBC7"/>
<protein>
    <recommendedName>
        <fullName evidence="1">Symplekin/Pta1 N-terminal domain-containing protein</fullName>
    </recommendedName>
</protein>
<gene>
    <name evidence="2" type="ORF">Acr_11g0003500</name>
</gene>
<dbReference type="EMBL" id="BJWL01000011">
    <property type="protein sequence ID" value="GFY96044.1"/>
    <property type="molecule type" value="Genomic_DNA"/>
</dbReference>
<dbReference type="PANTHER" id="PTHR47184:SF3">
    <property type="entry name" value="PHOSPHATIDYLINOSITOL 3-AND 4-KINASE FAMILY PROTEIN-RELATED"/>
    <property type="match status" value="1"/>
</dbReference>
<dbReference type="InterPro" id="IPR016024">
    <property type="entry name" value="ARM-type_fold"/>
</dbReference>
<dbReference type="InterPro" id="IPR032460">
    <property type="entry name" value="Symplekin/Pta1_N"/>
</dbReference>
<evidence type="ECO:0000313" key="3">
    <source>
        <dbReference type="Proteomes" id="UP000585474"/>
    </source>
</evidence>
<dbReference type="Gene3D" id="1.25.10.10">
    <property type="entry name" value="Leucine-rich Repeat Variant"/>
    <property type="match status" value="1"/>
</dbReference>
<dbReference type="OrthoDB" id="1923263at2759"/>
<dbReference type="PANTHER" id="PTHR47184">
    <property type="entry name" value="PHOSPHATIDYLINOSITOL 3-AND 4-KINASE FAMILY PROTEIN-RELATED"/>
    <property type="match status" value="1"/>
</dbReference>
<dbReference type="Proteomes" id="UP000585474">
    <property type="component" value="Unassembled WGS sequence"/>
</dbReference>
<dbReference type="InterPro" id="IPR011989">
    <property type="entry name" value="ARM-like"/>
</dbReference>
<proteinExistence type="predicted"/>
<evidence type="ECO:0000313" key="2">
    <source>
        <dbReference type="EMBL" id="GFY96044.1"/>
    </source>
</evidence>